<dbReference type="Proteomes" id="UP000587070">
    <property type="component" value="Unassembled WGS sequence"/>
</dbReference>
<organism evidence="2 3">
    <name type="scientific">Rhodocyclus tenuis</name>
    <name type="common">Rhodospirillum tenue</name>
    <dbReference type="NCBI Taxonomy" id="1066"/>
    <lineage>
        <taxon>Bacteria</taxon>
        <taxon>Pseudomonadati</taxon>
        <taxon>Pseudomonadota</taxon>
        <taxon>Betaproteobacteria</taxon>
        <taxon>Rhodocyclales</taxon>
        <taxon>Rhodocyclaceae</taxon>
        <taxon>Rhodocyclus</taxon>
    </lineage>
</organism>
<feature type="domain" description="AB hydrolase-1" evidence="1">
    <location>
        <begin position="18"/>
        <end position="244"/>
    </location>
</feature>
<proteinExistence type="predicted"/>
<dbReference type="InterPro" id="IPR000073">
    <property type="entry name" value="AB_hydrolase_1"/>
</dbReference>
<dbReference type="RefSeq" id="WP_153115769.1">
    <property type="nucleotide sequence ID" value="NZ_JACIGE010000002.1"/>
</dbReference>
<dbReference type="PANTHER" id="PTHR43194:SF5">
    <property type="entry name" value="PIMELOYL-[ACYL-CARRIER PROTEIN] METHYL ESTER ESTERASE"/>
    <property type="match status" value="1"/>
</dbReference>
<gene>
    <name evidence="2" type="ORF">GGD90_000574</name>
</gene>
<dbReference type="EMBL" id="JACIGE010000002">
    <property type="protein sequence ID" value="MBB4246217.1"/>
    <property type="molecule type" value="Genomic_DNA"/>
</dbReference>
<reference evidence="2 3" key="1">
    <citation type="submission" date="2020-08" db="EMBL/GenBank/DDBJ databases">
        <title>Genome sequencing of Purple Non-Sulfur Bacteria from various extreme environments.</title>
        <authorList>
            <person name="Mayer M."/>
        </authorList>
    </citation>
    <scope>NUCLEOTIDE SEQUENCE [LARGE SCALE GENOMIC DNA]</scope>
    <source>
        <strain evidence="2 3">2761</strain>
    </source>
</reference>
<name>A0A840FVU7_RHOTE</name>
<dbReference type="InterPro" id="IPR050228">
    <property type="entry name" value="Carboxylesterase_BioH"/>
</dbReference>
<comment type="caution">
    <text evidence="2">The sequence shown here is derived from an EMBL/GenBank/DDBJ whole genome shotgun (WGS) entry which is preliminary data.</text>
</comment>
<evidence type="ECO:0000313" key="3">
    <source>
        <dbReference type="Proteomes" id="UP000587070"/>
    </source>
</evidence>
<sequence>MSRWIFLRGLTRESRHWGDFPARFRRELADAEITLLDLPGNGEFNDRQSPASVAAMAEACRNELLARGVAPPYQLLAMSLGAMVAVAWADKYPGELRGCVLINTSMRPFNPFWQRLQPRNYPTLLGFLLPGRSARAREEAILRLTSRLAGIDQGVANNATEPTRAQIVEEWTDWHLQRPVSGANTLRQLWAASRFRAPEQKPPVPMLVLAGAADQLVDPQCSRQLARHWQTAFAEHPSAGHDLPLDAGAWVSAQVSDWILWARS</sequence>
<dbReference type="AlphaFoldDB" id="A0A840FVU7"/>
<evidence type="ECO:0000313" key="2">
    <source>
        <dbReference type="EMBL" id="MBB4246217.1"/>
    </source>
</evidence>
<dbReference type="Gene3D" id="3.40.50.1820">
    <property type="entry name" value="alpha/beta hydrolase"/>
    <property type="match status" value="1"/>
</dbReference>
<dbReference type="SUPFAM" id="SSF53474">
    <property type="entry name" value="alpha/beta-Hydrolases"/>
    <property type="match status" value="1"/>
</dbReference>
<dbReference type="Pfam" id="PF00561">
    <property type="entry name" value="Abhydrolase_1"/>
    <property type="match status" value="1"/>
</dbReference>
<evidence type="ECO:0000259" key="1">
    <source>
        <dbReference type="Pfam" id="PF00561"/>
    </source>
</evidence>
<keyword evidence="3" id="KW-1185">Reference proteome</keyword>
<dbReference type="PANTHER" id="PTHR43194">
    <property type="entry name" value="HYDROLASE ALPHA/BETA FOLD FAMILY"/>
    <property type="match status" value="1"/>
</dbReference>
<accession>A0A840FVU7</accession>
<protein>
    <submittedName>
        <fullName evidence="2">Pimeloyl-ACP methyl ester carboxylesterase</fullName>
    </submittedName>
</protein>
<dbReference type="InterPro" id="IPR029058">
    <property type="entry name" value="AB_hydrolase_fold"/>
</dbReference>
<dbReference type="OrthoDB" id="5290302at2"/>